<dbReference type="PANTHER" id="PTHR41523:SF8">
    <property type="entry name" value="ETHYLENE RESPONSE SENSOR PROTEIN"/>
    <property type="match status" value="1"/>
</dbReference>
<keyword evidence="4" id="KW-0597">Phosphoprotein</keyword>
<evidence type="ECO:0000256" key="14">
    <source>
        <dbReference type="SAM" id="MobiDB-lite"/>
    </source>
</evidence>
<keyword evidence="8 17" id="KW-0418">Kinase</keyword>
<dbReference type="eggNOG" id="COG3920">
    <property type="taxonomic scope" value="Bacteria"/>
</dbReference>
<comment type="subcellular location">
    <subcellularLocation>
        <location evidence="2">Membrane</location>
        <topology evidence="2">Multi-pass membrane protein</topology>
    </subcellularLocation>
</comment>
<evidence type="ECO:0000256" key="7">
    <source>
        <dbReference type="ARBA" id="ARBA00022741"/>
    </source>
</evidence>
<evidence type="ECO:0000256" key="11">
    <source>
        <dbReference type="ARBA" id="ARBA00023012"/>
    </source>
</evidence>
<dbReference type="Gene3D" id="1.20.120.620">
    <property type="entry name" value="Backbone structure of the membrane domain of e. Coli histidine kinase receptor kdpd"/>
    <property type="match status" value="1"/>
</dbReference>
<dbReference type="PATRIC" id="fig|1088721.3.peg.2819"/>
<sequence>MKSNRKRRFTLLPAPGYEHAFLELDLRSSVYRLEAGRFDARDLNANRPGNDRKKDKQPGSAGPFPANPMGTDLSKISRFTERLPLLSGMPPVQYGVTLALCLLALLLRWELDGAFPPGYPYLTFFPAVIITSFLFGPRPGIVAAVLCGLFAWYFFIPPRLSFHGDSGTVTALLFYGGVVAVDIGLVHLMQAANRRLLDARENVRELAEERGRLADRSELLFQEMQHRVGNNLQMIAAVLSLQLRGLNEPSARNALSDAVSRLQVIGRIQRQLYRPDGDLMPLDSFIREVVGQLMVSNGRPGIACNIEADSGIVLRPGTAVPLALILSEAVANALEHGLCERESGTILVKVLQRDDDILLSVEDNGAGLPDGFDLEKADSVGLRISRLLSQQLEGRMILENRGSAPHSSGARMTMVLPASQMRAPEKALP</sequence>
<dbReference type="Pfam" id="PF13493">
    <property type="entry name" value="DUF4118"/>
    <property type="match status" value="1"/>
</dbReference>
<evidence type="ECO:0000256" key="1">
    <source>
        <dbReference type="ARBA" id="ARBA00000085"/>
    </source>
</evidence>
<keyword evidence="7" id="KW-0547">Nucleotide-binding</keyword>
<feature type="coiled-coil region" evidence="13">
    <location>
        <begin position="189"/>
        <end position="216"/>
    </location>
</feature>
<evidence type="ECO:0000256" key="8">
    <source>
        <dbReference type="ARBA" id="ARBA00022777"/>
    </source>
</evidence>
<dbReference type="SMART" id="SM00387">
    <property type="entry name" value="HATPase_c"/>
    <property type="match status" value="1"/>
</dbReference>
<feature type="transmembrane region" description="Helical" evidence="15">
    <location>
        <begin position="168"/>
        <end position="188"/>
    </location>
</feature>
<dbReference type="InterPro" id="IPR025201">
    <property type="entry name" value="KdpD_TM"/>
</dbReference>
<feature type="transmembrane region" description="Helical" evidence="15">
    <location>
        <begin position="140"/>
        <end position="156"/>
    </location>
</feature>
<keyword evidence="9" id="KW-0067">ATP-binding</keyword>
<proteinExistence type="predicted"/>
<dbReference type="GO" id="GO:0016020">
    <property type="term" value="C:membrane"/>
    <property type="evidence" value="ECO:0007669"/>
    <property type="project" value="UniProtKB-SubCell"/>
</dbReference>
<evidence type="ECO:0000256" key="12">
    <source>
        <dbReference type="ARBA" id="ARBA00023136"/>
    </source>
</evidence>
<dbReference type="STRING" id="1088721.JI59_05830"/>
<dbReference type="Proteomes" id="UP000004030">
    <property type="component" value="Unassembled WGS sequence"/>
</dbReference>
<dbReference type="Gene3D" id="3.30.565.10">
    <property type="entry name" value="Histidine kinase-like ATPase, C-terminal domain"/>
    <property type="match status" value="1"/>
</dbReference>
<evidence type="ECO:0000259" key="16">
    <source>
        <dbReference type="PROSITE" id="PS50109"/>
    </source>
</evidence>
<evidence type="ECO:0000313" key="17">
    <source>
        <dbReference type="EMBL" id="EHJ60146.1"/>
    </source>
</evidence>
<comment type="catalytic activity">
    <reaction evidence="1">
        <text>ATP + protein L-histidine = ADP + protein N-phospho-L-histidine.</text>
        <dbReference type="EC" id="2.7.13.3"/>
    </reaction>
</comment>
<feature type="domain" description="Histidine kinase" evidence="16">
    <location>
        <begin position="223"/>
        <end position="420"/>
    </location>
</feature>
<dbReference type="EC" id="2.7.13.3" evidence="3"/>
<gene>
    <name evidence="17" type="ORF">NSU_2852</name>
</gene>
<evidence type="ECO:0000256" key="4">
    <source>
        <dbReference type="ARBA" id="ARBA00022553"/>
    </source>
</evidence>
<dbReference type="GO" id="GO:0000160">
    <property type="term" value="P:phosphorelay signal transduction system"/>
    <property type="evidence" value="ECO:0007669"/>
    <property type="project" value="UniProtKB-KW"/>
</dbReference>
<dbReference type="GO" id="GO:0004673">
    <property type="term" value="F:protein histidine kinase activity"/>
    <property type="evidence" value="ECO:0007669"/>
    <property type="project" value="UniProtKB-EC"/>
</dbReference>
<feature type="transmembrane region" description="Helical" evidence="15">
    <location>
        <begin position="118"/>
        <end position="135"/>
    </location>
</feature>
<evidence type="ECO:0000256" key="15">
    <source>
        <dbReference type="SAM" id="Phobius"/>
    </source>
</evidence>
<dbReference type="PROSITE" id="PS50109">
    <property type="entry name" value="HIS_KIN"/>
    <property type="match status" value="1"/>
</dbReference>
<dbReference type="InterPro" id="IPR003594">
    <property type="entry name" value="HATPase_dom"/>
</dbReference>
<dbReference type="InterPro" id="IPR036890">
    <property type="entry name" value="HATPase_C_sf"/>
</dbReference>
<feature type="compositionally biased region" description="Basic and acidic residues" evidence="14">
    <location>
        <begin position="42"/>
        <end position="57"/>
    </location>
</feature>
<keyword evidence="18" id="KW-1185">Reference proteome</keyword>
<organism evidence="17 18">
    <name type="scientific">Novosphingobium pentaromativorans US6-1</name>
    <dbReference type="NCBI Taxonomy" id="1088721"/>
    <lineage>
        <taxon>Bacteria</taxon>
        <taxon>Pseudomonadati</taxon>
        <taxon>Pseudomonadota</taxon>
        <taxon>Alphaproteobacteria</taxon>
        <taxon>Sphingomonadales</taxon>
        <taxon>Sphingomonadaceae</taxon>
        <taxon>Novosphingobium</taxon>
    </lineage>
</organism>
<dbReference type="AlphaFoldDB" id="G6EET1"/>
<keyword evidence="12 15" id="KW-0472">Membrane</keyword>
<feature type="region of interest" description="Disordered" evidence="14">
    <location>
        <begin position="42"/>
        <end position="70"/>
    </location>
</feature>
<keyword evidence="5" id="KW-0808">Transferase</keyword>
<reference evidence="17 18" key="1">
    <citation type="journal article" date="2012" name="J. Bacteriol.">
        <title>Genome sequence of benzo(a)pyrene-degrading bacterium Novosphingobium pentaromativorans US6-1.</title>
        <authorList>
            <person name="Luo Y.R."/>
            <person name="Kang S.G."/>
            <person name="Kim S.J."/>
            <person name="Kim M.R."/>
            <person name="Li N."/>
            <person name="Lee J.H."/>
            <person name="Kwon K.K."/>
        </authorList>
    </citation>
    <scope>NUCLEOTIDE SEQUENCE [LARGE SCALE GENOMIC DNA]</scope>
    <source>
        <strain evidence="17 18">US6-1</strain>
    </source>
</reference>
<dbReference type="InterPro" id="IPR011495">
    <property type="entry name" value="Sig_transdc_His_kin_sub2_dim/P"/>
</dbReference>
<keyword evidence="11" id="KW-0902">Two-component regulatory system</keyword>
<evidence type="ECO:0000256" key="13">
    <source>
        <dbReference type="SAM" id="Coils"/>
    </source>
</evidence>
<evidence type="ECO:0000313" key="18">
    <source>
        <dbReference type="Proteomes" id="UP000004030"/>
    </source>
</evidence>
<dbReference type="PANTHER" id="PTHR41523">
    <property type="entry name" value="TWO-COMPONENT SYSTEM SENSOR PROTEIN"/>
    <property type="match status" value="1"/>
</dbReference>
<dbReference type="InterPro" id="IPR038318">
    <property type="entry name" value="KdpD_sf"/>
</dbReference>
<dbReference type="EMBL" id="AGFM01000043">
    <property type="protein sequence ID" value="EHJ60146.1"/>
    <property type="molecule type" value="Genomic_DNA"/>
</dbReference>
<dbReference type="GO" id="GO:0005524">
    <property type="term" value="F:ATP binding"/>
    <property type="evidence" value="ECO:0007669"/>
    <property type="project" value="UniProtKB-KW"/>
</dbReference>
<keyword evidence="6 15" id="KW-0812">Transmembrane</keyword>
<evidence type="ECO:0000256" key="10">
    <source>
        <dbReference type="ARBA" id="ARBA00022989"/>
    </source>
</evidence>
<evidence type="ECO:0000256" key="5">
    <source>
        <dbReference type="ARBA" id="ARBA00022679"/>
    </source>
</evidence>
<dbReference type="InterPro" id="IPR005467">
    <property type="entry name" value="His_kinase_dom"/>
</dbReference>
<evidence type="ECO:0000256" key="3">
    <source>
        <dbReference type="ARBA" id="ARBA00012438"/>
    </source>
</evidence>
<feature type="transmembrane region" description="Helical" evidence="15">
    <location>
        <begin position="83"/>
        <end position="106"/>
    </location>
</feature>
<name>G6EET1_9SPHN</name>
<keyword evidence="10 15" id="KW-1133">Transmembrane helix</keyword>
<comment type="caution">
    <text evidence="17">The sequence shown here is derived from an EMBL/GenBank/DDBJ whole genome shotgun (WGS) entry which is preliminary data.</text>
</comment>
<evidence type="ECO:0000256" key="6">
    <source>
        <dbReference type="ARBA" id="ARBA00022692"/>
    </source>
</evidence>
<dbReference type="Pfam" id="PF02518">
    <property type="entry name" value="HATPase_c"/>
    <property type="match status" value="1"/>
</dbReference>
<evidence type="ECO:0000256" key="9">
    <source>
        <dbReference type="ARBA" id="ARBA00022840"/>
    </source>
</evidence>
<dbReference type="Pfam" id="PF07568">
    <property type="entry name" value="HisKA_2"/>
    <property type="match status" value="1"/>
</dbReference>
<keyword evidence="13" id="KW-0175">Coiled coil</keyword>
<dbReference type="SUPFAM" id="SSF55874">
    <property type="entry name" value="ATPase domain of HSP90 chaperone/DNA topoisomerase II/histidine kinase"/>
    <property type="match status" value="1"/>
</dbReference>
<accession>G6EET1</accession>
<protein>
    <recommendedName>
        <fullName evidence="3">histidine kinase</fullName>
        <ecNumber evidence="3">2.7.13.3</ecNumber>
    </recommendedName>
</protein>
<evidence type="ECO:0000256" key="2">
    <source>
        <dbReference type="ARBA" id="ARBA00004141"/>
    </source>
</evidence>